<evidence type="ECO:0000313" key="2">
    <source>
        <dbReference type="EMBL" id="MFD2920014.1"/>
    </source>
</evidence>
<dbReference type="Proteomes" id="UP001597511">
    <property type="component" value="Unassembled WGS sequence"/>
</dbReference>
<name>A0ABW6A3W6_9BACT</name>
<organism evidence="2 3">
    <name type="scientific">Terrimonas rubra</name>
    <dbReference type="NCBI Taxonomy" id="1035890"/>
    <lineage>
        <taxon>Bacteria</taxon>
        <taxon>Pseudomonadati</taxon>
        <taxon>Bacteroidota</taxon>
        <taxon>Chitinophagia</taxon>
        <taxon>Chitinophagales</taxon>
        <taxon>Chitinophagaceae</taxon>
        <taxon>Terrimonas</taxon>
    </lineage>
</organism>
<keyword evidence="1" id="KW-0472">Membrane</keyword>
<feature type="transmembrane region" description="Helical" evidence="1">
    <location>
        <begin position="46"/>
        <end position="67"/>
    </location>
</feature>
<keyword evidence="3" id="KW-1185">Reference proteome</keyword>
<feature type="transmembrane region" description="Helical" evidence="1">
    <location>
        <begin position="6"/>
        <end position="25"/>
    </location>
</feature>
<gene>
    <name evidence="2" type="ORF">ACFS6H_09865</name>
</gene>
<dbReference type="EMBL" id="JBHUOZ010000003">
    <property type="protein sequence ID" value="MFD2920014.1"/>
    <property type="molecule type" value="Genomic_DNA"/>
</dbReference>
<accession>A0ABW6A3W6</accession>
<dbReference type="RefSeq" id="WP_386097822.1">
    <property type="nucleotide sequence ID" value="NZ_JBHUOZ010000003.1"/>
</dbReference>
<comment type="caution">
    <text evidence="2">The sequence shown here is derived from an EMBL/GenBank/DDBJ whole genome shotgun (WGS) entry which is preliminary data.</text>
</comment>
<proteinExistence type="predicted"/>
<protein>
    <submittedName>
        <fullName evidence="2">Uncharacterized protein</fullName>
    </submittedName>
</protein>
<reference evidence="3" key="1">
    <citation type="journal article" date="2019" name="Int. J. Syst. Evol. Microbiol.">
        <title>The Global Catalogue of Microorganisms (GCM) 10K type strain sequencing project: providing services to taxonomists for standard genome sequencing and annotation.</title>
        <authorList>
            <consortium name="The Broad Institute Genomics Platform"/>
            <consortium name="The Broad Institute Genome Sequencing Center for Infectious Disease"/>
            <person name="Wu L."/>
            <person name="Ma J."/>
        </authorList>
    </citation>
    <scope>NUCLEOTIDE SEQUENCE [LARGE SCALE GENOMIC DNA]</scope>
    <source>
        <strain evidence="3">KCTC 23299</strain>
    </source>
</reference>
<keyword evidence="1" id="KW-1133">Transmembrane helix</keyword>
<keyword evidence="1" id="KW-0812">Transmembrane</keyword>
<sequence length="74" mass="8534">MSIFIKATLIFLVMVGMVWLGYILFKKLNKKIRDSETWSQILLYSLLLFLACAALFITGIYLLTYGYNFLVSAK</sequence>
<evidence type="ECO:0000313" key="3">
    <source>
        <dbReference type="Proteomes" id="UP001597511"/>
    </source>
</evidence>
<evidence type="ECO:0000256" key="1">
    <source>
        <dbReference type="SAM" id="Phobius"/>
    </source>
</evidence>